<dbReference type="Gene3D" id="3.50.50.60">
    <property type="entry name" value="FAD/NAD(P)-binding domain"/>
    <property type="match status" value="1"/>
</dbReference>
<feature type="domain" description="FAD-binding" evidence="9">
    <location>
        <begin position="6"/>
        <end position="332"/>
    </location>
</feature>
<feature type="chain" id="PRO_5045715411" description="FAD-binding domain-containing protein" evidence="8">
    <location>
        <begin position="21"/>
        <end position="459"/>
    </location>
</feature>
<comment type="similarity">
    <text evidence="3">Belongs to the paxM FAD-dependent monooxygenase family.</text>
</comment>
<keyword evidence="11" id="KW-1185">Reference proteome</keyword>
<keyword evidence="4" id="KW-0285">Flavoprotein</keyword>
<evidence type="ECO:0000259" key="9">
    <source>
        <dbReference type="Pfam" id="PF01494"/>
    </source>
</evidence>
<gene>
    <name evidence="10" type="ORF">PG996_016024</name>
</gene>
<keyword evidence="8" id="KW-0732">Signal</keyword>
<dbReference type="InterPro" id="IPR036188">
    <property type="entry name" value="FAD/NAD-bd_sf"/>
</dbReference>
<dbReference type="PRINTS" id="PR00420">
    <property type="entry name" value="RNGMNOXGNASE"/>
</dbReference>
<dbReference type="PANTHER" id="PTHR47356:SF2">
    <property type="entry name" value="FAD-BINDING DOMAIN-CONTAINING PROTEIN-RELATED"/>
    <property type="match status" value="1"/>
</dbReference>
<keyword evidence="6" id="KW-0560">Oxidoreductase</keyword>
<evidence type="ECO:0000256" key="2">
    <source>
        <dbReference type="ARBA" id="ARBA00005179"/>
    </source>
</evidence>
<proteinExistence type="inferred from homology"/>
<reference evidence="10 11" key="1">
    <citation type="submission" date="2023-01" db="EMBL/GenBank/DDBJ databases">
        <title>Analysis of 21 Apiospora genomes using comparative genomics revels a genus with tremendous synthesis potential of carbohydrate active enzymes and secondary metabolites.</title>
        <authorList>
            <person name="Sorensen T."/>
        </authorList>
    </citation>
    <scope>NUCLEOTIDE SEQUENCE [LARGE SCALE GENOMIC DNA]</scope>
    <source>
        <strain evidence="10 11">CBS 83171</strain>
    </source>
</reference>
<dbReference type="EMBL" id="JAQQWM010000009">
    <property type="protein sequence ID" value="KAK8047960.1"/>
    <property type="molecule type" value="Genomic_DNA"/>
</dbReference>
<name>A0ABR1TPZ3_9PEZI</name>
<evidence type="ECO:0000313" key="10">
    <source>
        <dbReference type="EMBL" id="KAK8047960.1"/>
    </source>
</evidence>
<dbReference type="InterPro" id="IPR050562">
    <property type="entry name" value="FAD_mOase_fung"/>
</dbReference>
<accession>A0ABR1TPZ3</accession>
<keyword evidence="7" id="KW-1133">Transmembrane helix</keyword>
<dbReference type="Pfam" id="PF01494">
    <property type="entry name" value="FAD_binding_3"/>
    <property type="match status" value="1"/>
</dbReference>
<comment type="caution">
    <text evidence="10">The sequence shown here is derived from an EMBL/GenBank/DDBJ whole genome shotgun (WGS) entry which is preliminary data.</text>
</comment>
<feature type="transmembrane region" description="Helical" evidence="7">
    <location>
        <begin position="437"/>
        <end position="456"/>
    </location>
</feature>
<sequence length="459" mass="50541">MAQGFKVIVVGGSIAGLTLAHCLERLGINYELLEKSSQVSPQMGASVGILPNGARILDQLGLFDAMEAEIEPMTLSRIRYPDNGGFESHYPTVLESAFGYPVSFLERRMLLAILYENLRHKKRVHLSSKVTSLEQGTSTVTVKTESGDRYSGHLVVGADGVHSIVRSEVQRRLRAVSRADAALRTESEESNLKVQYSCIYGMSMVPGLQGGLQTSLLDYRVTIHCFQGKQGKFFWFVVVKNEGSGPHDFSAEAGHRICESLRGKKLSSTLTFGDIWCRRTMCIMTPLEEGFFTRWSSGRLMCIGDAVRKVAPNSGQGANMAIEDAAALANALHGSDLDALMQTETEMDRLMRQINTAQLDRTRNMCAHSAFVVRMQSHNDCALYLLSRYVVPAFRDIPAALAADTIKDACLLNFLERPERARREVPCLNLVALLPRAHLLVALLGVAAVILGWYAAASR</sequence>
<keyword evidence="7" id="KW-0472">Membrane</keyword>
<dbReference type="SUPFAM" id="SSF51905">
    <property type="entry name" value="FAD/NAD(P)-binding domain"/>
    <property type="match status" value="1"/>
</dbReference>
<organism evidence="10 11">
    <name type="scientific">Apiospora saccharicola</name>
    <dbReference type="NCBI Taxonomy" id="335842"/>
    <lineage>
        <taxon>Eukaryota</taxon>
        <taxon>Fungi</taxon>
        <taxon>Dikarya</taxon>
        <taxon>Ascomycota</taxon>
        <taxon>Pezizomycotina</taxon>
        <taxon>Sordariomycetes</taxon>
        <taxon>Xylariomycetidae</taxon>
        <taxon>Amphisphaeriales</taxon>
        <taxon>Apiosporaceae</taxon>
        <taxon>Apiospora</taxon>
    </lineage>
</organism>
<evidence type="ECO:0000256" key="5">
    <source>
        <dbReference type="ARBA" id="ARBA00022827"/>
    </source>
</evidence>
<evidence type="ECO:0000313" key="11">
    <source>
        <dbReference type="Proteomes" id="UP001446871"/>
    </source>
</evidence>
<evidence type="ECO:0000256" key="6">
    <source>
        <dbReference type="ARBA" id="ARBA00023002"/>
    </source>
</evidence>
<evidence type="ECO:0000256" key="7">
    <source>
        <dbReference type="SAM" id="Phobius"/>
    </source>
</evidence>
<feature type="signal peptide" evidence="8">
    <location>
        <begin position="1"/>
        <end position="20"/>
    </location>
</feature>
<protein>
    <recommendedName>
        <fullName evidence="9">FAD-binding domain-containing protein</fullName>
    </recommendedName>
</protein>
<keyword evidence="5" id="KW-0274">FAD</keyword>
<evidence type="ECO:0000256" key="8">
    <source>
        <dbReference type="SAM" id="SignalP"/>
    </source>
</evidence>
<dbReference type="PANTHER" id="PTHR47356">
    <property type="entry name" value="FAD-DEPENDENT MONOOXYGENASE ASQG-RELATED"/>
    <property type="match status" value="1"/>
</dbReference>
<evidence type="ECO:0000256" key="1">
    <source>
        <dbReference type="ARBA" id="ARBA00001974"/>
    </source>
</evidence>
<comment type="cofactor">
    <cofactor evidence="1">
        <name>FAD</name>
        <dbReference type="ChEBI" id="CHEBI:57692"/>
    </cofactor>
</comment>
<evidence type="ECO:0000256" key="3">
    <source>
        <dbReference type="ARBA" id="ARBA00007992"/>
    </source>
</evidence>
<evidence type="ECO:0000256" key="4">
    <source>
        <dbReference type="ARBA" id="ARBA00022630"/>
    </source>
</evidence>
<dbReference type="Proteomes" id="UP001446871">
    <property type="component" value="Unassembled WGS sequence"/>
</dbReference>
<dbReference type="InterPro" id="IPR002938">
    <property type="entry name" value="FAD-bd"/>
</dbReference>
<keyword evidence="7" id="KW-0812">Transmembrane</keyword>
<comment type="pathway">
    <text evidence="2">Secondary metabolite biosynthesis.</text>
</comment>